<evidence type="ECO:0000313" key="2">
    <source>
        <dbReference type="EMBL" id="ACB60971.1"/>
    </source>
</evidence>
<evidence type="ECO:0000313" key="3">
    <source>
        <dbReference type="Proteomes" id="UP000001681"/>
    </source>
</evidence>
<gene>
    <name evidence="2" type="ordered locus">Exig_1511</name>
</gene>
<dbReference type="EMBL" id="CP001022">
    <property type="protein sequence ID" value="ACB60971.1"/>
    <property type="molecule type" value="Genomic_DNA"/>
</dbReference>
<reference evidence="3" key="3">
    <citation type="submission" date="2008-04" db="EMBL/GenBank/DDBJ databases">
        <title>Complete sequence of chromosome of Exiguobacterium sibiricum 255-15.</title>
        <authorList>
            <consortium name="US DOE Joint Genome Institute"/>
            <person name="Copeland A."/>
            <person name="Lucas S."/>
            <person name="Lapidus A."/>
            <person name="Glavina del Rio T."/>
            <person name="Dalin E."/>
            <person name="Tice H."/>
            <person name="Bruce D."/>
            <person name="Goodwin L."/>
            <person name="Pitluck S."/>
            <person name="Kiss H."/>
            <person name="Chertkov O."/>
            <person name="Monk C."/>
            <person name="Brettin T."/>
            <person name="Detter J.C."/>
            <person name="Han C."/>
            <person name="Kuske C.R."/>
            <person name="Schmutz J."/>
            <person name="Larimer F."/>
            <person name="Land M."/>
            <person name="Hauser L."/>
            <person name="Kyrpides N."/>
            <person name="Mikhailova N."/>
            <person name="Vishnivetskaya T."/>
            <person name="Rodrigues D.F."/>
            <person name="Gilichinsky D."/>
            <person name="Tiedje J."/>
            <person name="Richardson P."/>
        </authorList>
    </citation>
    <scope>NUCLEOTIDE SEQUENCE [LARGE SCALE GENOMIC DNA]</scope>
    <source>
        <strain evidence="3">DSM 17290 / CIP 109462 / JCM 13490 / 255-15</strain>
    </source>
</reference>
<dbReference type="PROSITE" id="PS51257">
    <property type="entry name" value="PROKAR_LIPOPROTEIN"/>
    <property type="match status" value="1"/>
</dbReference>
<keyword evidence="1" id="KW-0732">Signal</keyword>
<keyword evidence="3" id="KW-1185">Reference proteome</keyword>
<feature type="chain" id="PRO_5002771399" description="Lipoprotein" evidence="1">
    <location>
        <begin position="21"/>
        <end position="204"/>
    </location>
</feature>
<dbReference type="Proteomes" id="UP000001681">
    <property type="component" value="Chromosome"/>
</dbReference>
<dbReference type="HOGENOM" id="CLU_1364501_0_0_9"/>
<evidence type="ECO:0000256" key="1">
    <source>
        <dbReference type="SAM" id="SignalP"/>
    </source>
</evidence>
<evidence type="ECO:0008006" key="4">
    <source>
        <dbReference type="Google" id="ProtNLM"/>
    </source>
</evidence>
<name>B1YGG7_EXIS2</name>
<dbReference type="RefSeq" id="WP_012370391.1">
    <property type="nucleotide sequence ID" value="NC_010556.1"/>
</dbReference>
<protein>
    <recommendedName>
        <fullName evidence="4">Lipoprotein</fullName>
    </recommendedName>
</protein>
<reference evidence="2 3" key="2">
    <citation type="journal article" date="2008" name="BMC Genomics">
        <title>Architecture of thermal adaptation in an Exiguobacterium sibiricum strain isolated from 3 million year old permafrost: a genome and transcriptome approach.</title>
        <authorList>
            <person name="Rodrigues D.F."/>
            <person name="Ivanova N."/>
            <person name="He Z."/>
            <person name="Huebner M."/>
            <person name="Zhou J."/>
            <person name="Tiedje J.M."/>
        </authorList>
    </citation>
    <scope>NUCLEOTIDE SEQUENCE [LARGE SCALE GENOMIC DNA]</scope>
    <source>
        <strain evidence="3">DSM 17290 / CIP 109462 / JCM 13490 / 255-15</strain>
    </source>
</reference>
<sequence>MLKQLLVCSLSALLLAGCTAEETGPKKVIKPTELPLTLKFVESKEPEDAFVNSATYVMTGQTDRPLYLTGIEYFASGKQKIWFSETIKPGQYDGKSLKLSQQSDRAKGYRSYRYELEDTMNEWSEESNDLKKFLMTGVEFQNQSFHASEYDLLMLEKSTVHESMMGRSLAAIDSPAGIKLKKGEHAFTISLSTKSFGTPSARTL</sequence>
<proteinExistence type="predicted"/>
<organism evidence="2 3">
    <name type="scientific">Exiguobacterium sibiricum (strain DSM 17290 / CCUG 55495 / CIP 109462 / JCM 13490 / 255-15)</name>
    <dbReference type="NCBI Taxonomy" id="262543"/>
    <lineage>
        <taxon>Bacteria</taxon>
        <taxon>Bacillati</taxon>
        <taxon>Bacillota</taxon>
        <taxon>Bacilli</taxon>
        <taxon>Bacillales</taxon>
        <taxon>Bacillales Family XII. Incertae Sedis</taxon>
        <taxon>Exiguobacterium</taxon>
    </lineage>
</organism>
<dbReference type="AlphaFoldDB" id="B1YGG7"/>
<feature type="signal peptide" evidence="1">
    <location>
        <begin position="1"/>
        <end position="20"/>
    </location>
</feature>
<accession>B1YGG7</accession>
<dbReference type="OrthoDB" id="2353190at2"/>
<dbReference type="KEGG" id="esi:Exig_1511"/>
<reference evidence="2 3" key="1">
    <citation type="journal article" date="2006" name="Extremophiles">
        <title>Characterization of Exiguobacterium isolates from the Siberian permafrost. Description of Exiguobacterium sibiricum sp. nov.</title>
        <authorList>
            <person name="Rodrigues D.F."/>
            <person name="Goris J."/>
            <person name="Vishnivetskaya T."/>
            <person name="Gilichinsky D."/>
            <person name="Thomashow M.F."/>
            <person name="Tiedje J.M."/>
        </authorList>
    </citation>
    <scope>NUCLEOTIDE SEQUENCE [LARGE SCALE GENOMIC DNA]</scope>
    <source>
        <strain evidence="3">DSM 17290 / CIP 109462 / JCM 13490 / 255-15</strain>
    </source>
</reference>